<evidence type="ECO:0000256" key="1">
    <source>
        <dbReference type="ARBA" id="ARBA00004370"/>
    </source>
</evidence>
<protein>
    <recommendedName>
        <fullName evidence="4">Beta-lactamase-related domain-containing protein</fullName>
    </recommendedName>
</protein>
<evidence type="ECO:0000256" key="3">
    <source>
        <dbReference type="SAM" id="SignalP"/>
    </source>
</evidence>
<dbReference type="PANTHER" id="PTHR46825:SF11">
    <property type="entry name" value="PENICILLIN-BINDING PROTEIN 4"/>
    <property type="match status" value="1"/>
</dbReference>
<sequence length="448" mass="49911">MKNTTLILLLLLWMVRVGAQAPADLAEQLDALVRAYEMTFNFSGTVKVVLDEDAVFEKSYGLADRSFNVPNTPEVRNSINSISKTFTAAAILMLVEEGKIDLQETVATYLPILRSSWKDQVTIHQLLTHTSGLPREAGIQAFGEQSLEEQALLVDQLGVLFLPGERYEYSNAGMILLGAILKKVSGKSYAEFIEERIIEPLGLENTGVYQGRRVVERQAVPYHFTSNGLEFTQRSKHFGENAGGGLYSTVSDLYRYVLALEQHKLLSEASTRLLFTPHVESGEGEAEGYAWSIKQFGDEKIHFAAGSGYGTKSVIIRSPENRSFIGITSNWGNTPILNLLRDVFLLTKGQAVTPPSENDLARPAEFGRYAGVYKFEREFLYKHLGIDRDRITLQAFENKMFLDEELLSKKGAGRLGLSYTDELQISFNGDEMQININGNLLTGTKITP</sequence>
<comment type="caution">
    <text evidence="5">The sequence shown here is derived from an EMBL/GenBank/DDBJ whole genome shotgun (WGS) entry which is preliminary data.</text>
</comment>
<organism evidence="5 6">
    <name type="scientific">Flavilitoribacter nigricans (strain ATCC 23147 / DSM 23189 / NBRC 102662 / NCIMB 1420 / SS-2)</name>
    <name type="common">Lewinella nigricans</name>
    <dbReference type="NCBI Taxonomy" id="1122177"/>
    <lineage>
        <taxon>Bacteria</taxon>
        <taxon>Pseudomonadati</taxon>
        <taxon>Bacteroidota</taxon>
        <taxon>Saprospiria</taxon>
        <taxon>Saprospirales</taxon>
        <taxon>Lewinellaceae</taxon>
        <taxon>Flavilitoribacter</taxon>
    </lineage>
</organism>
<dbReference type="InterPro" id="IPR050491">
    <property type="entry name" value="AmpC-like"/>
</dbReference>
<keyword evidence="3" id="KW-0732">Signal</keyword>
<feature type="domain" description="Beta-lactamase-related" evidence="4">
    <location>
        <begin position="45"/>
        <end position="333"/>
    </location>
</feature>
<dbReference type="Proteomes" id="UP000223913">
    <property type="component" value="Unassembled WGS sequence"/>
</dbReference>
<dbReference type="AlphaFoldDB" id="A0A2D0N834"/>
<dbReference type="OrthoDB" id="9793489at2"/>
<dbReference type="InterPro" id="IPR012338">
    <property type="entry name" value="Beta-lactam/transpept-like"/>
</dbReference>
<dbReference type="RefSeq" id="WP_099152132.1">
    <property type="nucleotide sequence ID" value="NZ_PDUD01000025.1"/>
</dbReference>
<dbReference type="SUPFAM" id="SSF56601">
    <property type="entry name" value="beta-lactamase/transpeptidase-like"/>
    <property type="match status" value="1"/>
</dbReference>
<name>A0A2D0N834_FLAN2</name>
<reference evidence="5 6" key="1">
    <citation type="submission" date="2017-10" db="EMBL/GenBank/DDBJ databases">
        <title>The draft genome sequence of Lewinella nigricans NBRC 102662.</title>
        <authorList>
            <person name="Wang K."/>
        </authorList>
    </citation>
    <scope>NUCLEOTIDE SEQUENCE [LARGE SCALE GENOMIC DNA]</scope>
    <source>
        <strain evidence="5 6">NBRC 102662</strain>
    </source>
</reference>
<dbReference type="EMBL" id="PDUD01000025">
    <property type="protein sequence ID" value="PHN04558.1"/>
    <property type="molecule type" value="Genomic_DNA"/>
</dbReference>
<feature type="chain" id="PRO_5012587388" description="Beta-lactamase-related domain-containing protein" evidence="3">
    <location>
        <begin position="20"/>
        <end position="448"/>
    </location>
</feature>
<keyword evidence="6" id="KW-1185">Reference proteome</keyword>
<dbReference type="PANTHER" id="PTHR46825">
    <property type="entry name" value="D-ALANYL-D-ALANINE-CARBOXYPEPTIDASE/ENDOPEPTIDASE AMPH"/>
    <property type="match status" value="1"/>
</dbReference>
<dbReference type="Pfam" id="PF00144">
    <property type="entry name" value="Beta-lactamase"/>
    <property type="match status" value="1"/>
</dbReference>
<evidence type="ECO:0000259" key="4">
    <source>
        <dbReference type="Pfam" id="PF00144"/>
    </source>
</evidence>
<accession>A0A2D0N834</accession>
<dbReference type="GO" id="GO:0016020">
    <property type="term" value="C:membrane"/>
    <property type="evidence" value="ECO:0007669"/>
    <property type="project" value="UniProtKB-SubCell"/>
</dbReference>
<evidence type="ECO:0000256" key="2">
    <source>
        <dbReference type="ARBA" id="ARBA00023136"/>
    </source>
</evidence>
<evidence type="ECO:0000313" key="5">
    <source>
        <dbReference type="EMBL" id="PHN04558.1"/>
    </source>
</evidence>
<proteinExistence type="predicted"/>
<evidence type="ECO:0000313" key="6">
    <source>
        <dbReference type="Proteomes" id="UP000223913"/>
    </source>
</evidence>
<keyword evidence="2" id="KW-0472">Membrane</keyword>
<dbReference type="InterPro" id="IPR001466">
    <property type="entry name" value="Beta-lactam-related"/>
</dbReference>
<feature type="signal peptide" evidence="3">
    <location>
        <begin position="1"/>
        <end position="19"/>
    </location>
</feature>
<gene>
    <name evidence="5" type="ORF">CRP01_21375</name>
</gene>
<comment type="subcellular location">
    <subcellularLocation>
        <location evidence="1">Membrane</location>
    </subcellularLocation>
</comment>
<dbReference type="Gene3D" id="3.40.710.10">
    <property type="entry name" value="DD-peptidase/beta-lactamase superfamily"/>
    <property type="match status" value="1"/>
</dbReference>